<feature type="binding site" evidence="6">
    <location>
        <position position="199"/>
    </location>
    <ligand>
        <name>molybdate</name>
        <dbReference type="ChEBI" id="CHEBI:36264"/>
    </ligand>
</feature>
<gene>
    <name evidence="8" type="ORF">C8N44_107108</name>
</gene>
<reference evidence="8 9" key="1">
    <citation type="submission" date="2018-04" db="EMBL/GenBank/DDBJ databases">
        <title>Genomic Encyclopedia of Archaeal and Bacterial Type Strains, Phase II (KMG-II): from individual species to whole genera.</title>
        <authorList>
            <person name="Goeker M."/>
        </authorList>
    </citation>
    <scope>NUCLEOTIDE SEQUENCE [LARGE SCALE GENOMIC DNA]</scope>
    <source>
        <strain evidence="8 9">DSM 29329</strain>
    </source>
</reference>
<feature type="signal peptide" evidence="7">
    <location>
        <begin position="1"/>
        <end position="33"/>
    </location>
</feature>
<evidence type="ECO:0000256" key="4">
    <source>
        <dbReference type="ARBA" id="ARBA00022729"/>
    </source>
</evidence>
<organism evidence="8 9">
    <name type="scientific">Allosediminivita pacifica</name>
    <dbReference type="NCBI Taxonomy" id="1267769"/>
    <lineage>
        <taxon>Bacteria</taxon>
        <taxon>Pseudomonadati</taxon>
        <taxon>Pseudomonadota</taxon>
        <taxon>Alphaproteobacteria</taxon>
        <taxon>Rhodobacterales</taxon>
        <taxon>Paracoccaceae</taxon>
        <taxon>Allosediminivita</taxon>
    </lineage>
</organism>
<dbReference type="RefSeq" id="WP_373282692.1">
    <property type="nucleotide sequence ID" value="NZ_BMEZ01000007.1"/>
</dbReference>
<dbReference type="SUPFAM" id="SSF53850">
    <property type="entry name" value="Periplasmic binding protein-like II"/>
    <property type="match status" value="1"/>
</dbReference>
<proteinExistence type="inferred from homology"/>
<evidence type="ECO:0000256" key="1">
    <source>
        <dbReference type="ARBA" id="ARBA00009175"/>
    </source>
</evidence>
<dbReference type="PANTHER" id="PTHR30632">
    <property type="entry name" value="MOLYBDATE-BINDING PERIPLASMIC PROTEIN"/>
    <property type="match status" value="1"/>
</dbReference>
<dbReference type="GO" id="GO:0015689">
    <property type="term" value="P:molybdate ion transport"/>
    <property type="evidence" value="ECO:0007669"/>
    <property type="project" value="InterPro"/>
</dbReference>
<evidence type="ECO:0000313" key="9">
    <source>
        <dbReference type="Proteomes" id="UP000244069"/>
    </source>
</evidence>
<feature type="binding site" evidence="6">
    <location>
        <position position="154"/>
    </location>
    <ligand>
        <name>molybdate</name>
        <dbReference type="ChEBI" id="CHEBI:36264"/>
    </ligand>
</feature>
<comment type="subunit">
    <text evidence="5">The complex is composed of two ATP-binding proteins (ModC), two transmembrane proteins (ModB) and a solute-binding protein (ModA).</text>
</comment>
<sequence length="264" mass="27086">MTKDDVMRAGCRAPLRRLAMAALFVLGPQVAAAETVTVFAAASLKTAMDGIAPLFEEATGHELSVSLAGSSVLARQIQQGAPADVYLSANTEWMDVLEEDGLLAEGSRVDLLSNTLVLVAPAPAEPVEIGPDADLAGMLGEGRLAMAMVASVPAGIYGKAALESLGLWDDVAPQVAQADNVRAALALVALGEAPLGVVYGTDAHAEPRVGVVGTFPEDSHAPITYPVARIAGQEGAGIDAFLQFLQGPEAAEVFEGQGFVRLGG</sequence>
<name>A0A2T6AZM5_9RHOB</name>
<comment type="caution">
    <text evidence="8">The sequence shown here is derived from an EMBL/GenBank/DDBJ whole genome shotgun (WGS) entry which is preliminary data.</text>
</comment>
<dbReference type="GO" id="GO:0030973">
    <property type="term" value="F:molybdate ion binding"/>
    <property type="evidence" value="ECO:0007669"/>
    <property type="project" value="TreeGrafter"/>
</dbReference>
<dbReference type="EMBL" id="QBKN01000007">
    <property type="protein sequence ID" value="PTX49268.1"/>
    <property type="molecule type" value="Genomic_DNA"/>
</dbReference>
<dbReference type="AlphaFoldDB" id="A0A2T6AZM5"/>
<feature type="binding site" evidence="6">
    <location>
        <position position="181"/>
    </location>
    <ligand>
        <name>molybdate</name>
        <dbReference type="ChEBI" id="CHEBI:36264"/>
    </ligand>
</feature>
<dbReference type="GO" id="GO:1901359">
    <property type="term" value="F:tungstate binding"/>
    <property type="evidence" value="ECO:0007669"/>
    <property type="project" value="UniProtKB-ARBA"/>
</dbReference>
<protein>
    <submittedName>
        <fullName evidence="8">Molybdate transport system substrate-binding protein</fullName>
    </submittedName>
</protein>
<dbReference type="Proteomes" id="UP000244069">
    <property type="component" value="Unassembled WGS sequence"/>
</dbReference>
<evidence type="ECO:0000256" key="3">
    <source>
        <dbReference type="ARBA" id="ARBA00022723"/>
    </source>
</evidence>
<dbReference type="PANTHER" id="PTHR30632:SF17">
    <property type="entry name" value="MOLYBDATE-BINDING PROTEIN MODA"/>
    <property type="match status" value="1"/>
</dbReference>
<dbReference type="GO" id="GO:0046872">
    <property type="term" value="F:metal ion binding"/>
    <property type="evidence" value="ECO:0007669"/>
    <property type="project" value="UniProtKB-KW"/>
</dbReference>
<evidence type="ECO:0000256" key="5">
    <source>
        <dbReference type="ARBA" id="ARBA00062515"/>
    </source>
</evidence>
<feature type="binding site" evidence="6">
    <location>
        <position position="70"/>
    </location>
    <ligand>
        <name>molybdate</name>
        <dbReference type="ChEBI" id="CHEBI:36264"/>
    </ligand>
</feature>
<dbReference type="GO" id="GO:0030288">
    <property type="term" value="C:outer membrane-bounded periplasmic space"/>
    <property type="evidence" value="ECO:0007669"/>
    <property type="project" value="TreeGrafter"/>
</dbReference>
<evidence type="ECO:0000256" key="2">
    <source>
        <dbReference type="ARBA" id="ARBA00022505"/>
    </source>
</evidence>
<dbReference type="Pfam" id="PF13531">
    <property type="entry name" value="SBP_bac_11"/>
    <property type="match status" value="1"/>
</dbReference>
<dbReference type="FunFam" id="3.40.190.10:FF:000035">
    <property type="entry name" value="Molybdate ABC transporter substrate-binding protein"/>
    <property type="match status" value="1"/>
</dbReference>
<dbReference type="PIRSF" id="PIRSF004846">
    <property type="entry name" value="ModA"/>
    <property type="match status" value="1"/>
</dbReference>
<dbReference type="CDD" id="cd13536">
    <property type="entry name" value="PBP2_EcModA"/>
    <property type="match status" value="1"/>
</dbReference>
<keyword evidence="4 7" id="KW-0732">Signal</keyword>
<dbReference type="Gene3D" id="3.40.190.10">
    <property type="entry name" value="Periplasmic binding protein-like II"/>
    <property type="match status" value="2"/>
</dbReference>
<keyword evidence="9" id="KW-1185">Reference proteome</keyword>
<feature type="binding site" evidence="6">
    <location>
        <position position="43"/>
    </location>
    <ligand>
        <name>molybdate</name>
        <dbReference type="ChEBI" id="CHEBI:36264"/>
    </ligand>
</feature>
<dbReference type="InterPro" id="IPR050682">
    <property type="entry name" value="ModA/WtpA"/>
</dbReference>
<keyword evidence="2 6" id="KW-0500">Molybdenum</keyword>
<dbReference type="NCBIfam" id="TIGR01256">
    <property type="entry name" value="modA"/>
    <property type="match status" value="1"/>
</dbReference>
<accession>A0A2T6AZM5</accession>
<feature type="chain" id="PRO_5015661953" evidence="7">
    <location>
        <begin position="34"/>
        <end position="264"/>
    </location>
</feature>
<evidence type="ECO:0000256" key="7">
    <source>
        <dbReference type="SAM" id="SignalP"/>
    </source>
</evidence>
<keyword evidence="3 6" id="KW-0479">Metal-binding</keyword>
<dbReference type="InterPro" id="IPR005950">
    <property type="entry name" value="ModA"/>
</dbReference>
<comment type="similarity">
    <text evidence="1">Belongs to the bacterial solute-binding protein ModA family.</text>
</comment>
<evidence type="ECO:0000256" key="6">
    <source>
        <dbReference type="PIRSR" id="PIRSR004846-1"/>
    </source>
</evidence>
<evidence type="ECO:0000313" key="8">
    <source>
        <dbReference type="EMBL" id="PTX49268.1"/>
    </source>
</evidence>
<dbReference type="NCBIfam" id="NF007958">
    <property type="entry name" value="PRK10677.1"/>
    <property type="match status" value="1"/>
</dbReference>